<keyword evidence="2" id="KW-1133">Transmembrane helix</keyword>
<keyword evidence="2" id="KW-0812">Transmembrane</keyword>
<sequence length="242" mass="26326">MASIKLANPLHYPLAALAGGLVLIVGVRFLRLPNVVILPVAAVTTVGGAALLKGSRPDPISTKNSVLDRELQAIQQQALKLRQQAENLRIEAAGVLTASHQVELLGAVEYACDRTTELPQKINDLSQRLSGSNSLLSVQDLQQQLAKVEHKQANSSGAAQQQWNRLSQSLDRNIQLAQQGEDARQAQVISLSTLILDAAGVLQQLQNKLRTANLESNTEAMKLRSLSEEFTRYQENVDLLLS</sequence>
<feature type="coiled-coil region" evidence="1">
    <location>
        <begin position="64"/>
        <end position="91"/>
    </location>
</feature>
<name>A0A2W1JXC7_9CYAN</name>
<evidence type="ECO:0000313" key="4">
    <source>
        <dbReference type="Proteomes" id="UP000248857"/>
    </source>
</evidence>
<organism evidence="3 4">
    <name type="scientific">Acaryochloris thomasi RCC1774</name>
    <dbReference type="NCBI Taxonomy" id="1764569"/>
    <lineage>
        <taxon>Bacteria</taxon>
        <taxon>Bacillati</taxon>
        <taxon>Cyanobacteriota</taxon>
        <taxon>Cyanophyceae</taxon>
        <taxon>Acaryochloridales</taxon>
        <taxon>Acaryochloridaceae</taxon>
        <taxon>Acaryochloris</taxon>
        <taxon>Acaryochloris thomasi</taxon>
    </lineage>
</organism>
<protein>
    <submittedName>
        <fullName evidence="3">Uncharacterized protein</fullName>
    </submittedName>
</protein>
<evidence type="ECO:0000313" key="3">
    <source>
        <dbReference type="EMBL" id="PZD74732.1"/>
    </source>
</evidence>
<proteinExistence type="predicted"/>
<accession>A0A2W1JXC7</accession>
<reference evidence="3 4" key="1">
    <citation type="journal article" date="2018" name="Sci. Rep.">
        <title>A novel species of the marine cyanobacterium Acaryochloris with a unique pigment content and lifestyle.</title>
        <authorList>
            <person name="Partensky F."/>
            <person name="Six C."/>
            <person name="Ratin M."/>
            <person name="Garczarek L."/>
            <person name="Vaulot D."/>
            <person name="Probert I."/>
            <person name="Calteau A."/>
            <person name="Gourvil P."/>
            <person name="Marie D."/>
            <person name="Grebert T."/>
            <person name="Bouchier C."/>
            <person name="Le Panse S."/>
            <person name="Gachenot M."/>
            <person name="Rodriguez F."/>
            <person name="Garrido J.L."/>
        </authorList>
    </citation>
    <scope>NUCLEOTIDE SEQUENCE [LARGE SCALE GENOMIC DNA]</scope>
    <source>
        <strain evidence="3 4">RCC1774</strain>
    </source>
</reference>
<dbReference type="AlphaFoldDB" id="A0A2W1JXC7"/>
<dbReference type="RefSeq" id="WP_233501346.1">
    <property type="nucleotide sequence ID" value="NZ_CAWNWM010000002.1"/>
</dbReference>
<keyword evidence="1" id="KW-0175">Coiled coil</keyword>
<comment type="caution">
    <text evidence="3">The sequence shown here is derived from an EMBL/GenBank/DDBJ whole genome shotgun (WGS) entry which is preliminary data.</text>
</comment>
<evidence type="ECO:0000256" key="1">
    <source>
        <dbReference type="SAM" id="Coils"/>
    </source>
</evidence>
<gene>
    <name evidence="3" type="ORF">C1752_00975</name>
</gene>
<keyword evidence="4" id="KW-1185">Reference proteome</keyword>
<dbReference type="EMBL" id="PQWO01000002">
    <property type="protein sequence ID" value="PZD74732.1"/>
    <property type="molecule type" value="Genomic_DNA"/>
</dbReference>
<evidence type="ECO:0000256" key="2">
    <source>
        <dbReference type="SAM" id="Phobius"/>
    </source>
</evidence>
<feature type="transmembrane region" description="Helical" evidence="2">
    <location>
        <begin position="12"/>
        <end position="30"/>
    </location>
</feature>
<keyword evidence="2" id="KW-0472">Membrane</keyword>
<feature type="transmembrane region" description="Helical" evidence="2">
    <location>
        <begin position="36"/>
        <end position="54"/>
    </location>
</feature>
<dbReference type="Proteomes" id="UP000248857">
    <property type="component" value="Unassembled WGS sequence"/>
</dbReference>